<accession>A0A4R6IHW9</accession>
<proteinExistence type="predicted"/>
<dbReference type="PANTHER" id="PTHR35458:SF8">
    <property type="entry name" value="SLR0650 PROTEIN"/>
    <property type="match status" value="1"/>
</dbReference>
<dbReference type="Gene3D" id="3.40.50.1010">
    <property type="entry name" value="5'-nuclease"/>
    <property type="match status" value="1"/>
</dbReference>
<dbReference type="EMBL" id="SNWM01000003">
    <property type="protein sequence ID" value="TDO21525.1"/>
    <property type="molecule type" value="Genomic_DNA"/>
</dbReference>
<dbReference type="RefSeq" id="WP_133556097.1">
    <property type="nucleotide sequence ID" value="NZ_SNWM01000003.1"/>
</dbReference>
<keyword evidence="3" id="KW-1185">Reference proteome</keyword>
<feature type="domain" description="NYN" evidence="1">
    <location>
        <begin position="8"/>
        <end position="175"/>
    </location>
</feature>
<dbReference type="InterPro" id="IPR021139">
    <property type="entry name" value="NYN"/>
</dbReference>
<protein>
    <submittedName>
        <fullName evidence="2">Uncharacterized LabA/DUF88 family protein</fullName>
    </submittedName>
</protein>
<name>A0A4R6IHW9_9SPHI</name>
<dbReference type="Proteomes" id="UP000295499">
    <property type="component" value="Unassembled WGS sequence"/>
</dbReference>
<evidence type="ECO:0000259" key="1">
    <source>
        <dbReference type="Pfam" id="PF01936"/>
    </source>
</evidence>
<comment type="caution">
    <text evidence="2">The sequence shown here is derived from an EMBL/GenBank/DDBJ whole genome shotgun (WGS) entry which is preliminary data.</text>
</comment>
<dbReference type="InterPro" id="IPR047140">
    <property type="entry name" value="LabA"/>
</dbReference>
<evidence type="ECO:0000313" key="2">
    <source>
        <dbReference type="EMBL" id="TDO21525.1"/>
    </source>
</evidence>
<organism evidence="2 3">
    <name type="scientific">Pedobacter duraquae</name>
    <dbReference type="NCBI Taxonomy" id="425511"/>
    <lineage>
        <taxon>Bacteria</taxon>
        <taxon>Pseudomonadati</taxon>
        <taxon>Bacteroidota</taxon>
        <taxon>Sphingobacteriia</taxon>
        <taxon>Sphingobacteriales</taxon>
        <taxon>Sphingobacteriaceae</taxon>
        <taxon>Pedobacter</taxon>
    </lineage>
</organism>
<dbReference type="Pfam" id="PF01936">
    <property type="entry name" value="NYN"/>
    <property type="match status" value="1"/>
</dbReference>
<evidence type="ECO:0000313" key="3">
    <source>
        <dbReference type="Proteomes" id="UP000295499"/>
    </source>
</evidence>
<dbReference type="PANTHER" id="PTHR35458">
    <property type="entry name" value="SLR0755 PROTEIN"/>
    <property type="match status" value="1"/>
</dbReference>
<reference evidence="2 3" key="1">
    <citation type="submission" date="2019-03" db="EMBL/GenBank/DDBJ databases">
        <title>Genomic Encyclopedia of Archaeal and Bacterial Type Strains, Phase II (KMG-II): from individual species to whole genera.</title>
        <authorList>
            <person name="Goeker M."/>
        </authorList>
    </citation>
    <scope>NUCLEOTIDE SEQUENCE [LARGE SCALE GENOMIC DNA]</scope>
    <source>
        <strain evidence="2 3">DSM 19034</strain>
    </source>
</reference>
<sequence>MPNKNPFRVNVYVDGFNFYYGLKQKGWKKYYWLDIVKFFECFIKDGQVLNKVYYCTAVPTNNAQKNRQSAFFKANKLNPKFELIYGKFLEKRVKYGGVEYKPFEEKQTDVNIAISLIRNIHNRSCDTSIIVSADSDLVPAIKLAKEMNPQHKIFFHFPPERHSVNLTSNCDAVIHLHRYESVFKKCLLETEIKLNDKITLSCPQTWR</sequence>
<dbReference type="OrthoDB" id="9809421at2"/>
<dbReference type="AlphaFoldDB" id="A0A4R6IHW9"/>
<dbReference type="CDD" id="cd18722">
    <property type="entry name" value="PIN_NicB-like"/>
    <property type="match status" value="1"/>
</dbReference>
<gene>
    <name evidence="2" type="ORF">CLV32_2630</name>
</gene>
<dbReference type="GO" id="GO:0004540">
    <property type="term" value="F:RNA nuclease activity"/>
    <property type="evidence" value="ECO:0007669"/>
    <property type="project" value="InterPro"/>
</dbReference>